<protein>
    <submittedName>
        <fullName evidence="7">Stress-induced-phosphoprotein 1</fullName>
    </submittedName>
</protein>
<dbReference type="FunFam" id="1.25.40.10:FF:000010">
    <property type="entry name" value="Stress-induced phosphoprotein 1"/>
    <property type="match status" value="1"/>
</dbReference>
<organism evidence="7 8">
    <name type="scientific">Rhodotorula toruloides</name>
    <name type="common">Yeast</name>
    <name type="synonym">Rhodosporidium toruloides</name>
    <dbReference type="NCBI Taxonomy" id="5286"/>
    <lineage>
        <taxon>Eukaryota</taxon>
        <taxon>Fungi</taxon>
        <taxon>Dikarya</taxon>
        <taxon>Basidiomycota</taxon>
        <taxon>Pucciniomycotina</taxon>
        <taxon>Microbotryomycetes</taxon>
        <taxon>Sporidiobolales</taxon>
        <taxon>Sporidiobolaceae</taxon>
        <taxon>Rhodotorula</taxon>
    </lineage>
</organism>
<dbReference type="PANTHER" id="PTHR22904:SF523">
    <property type="entry name" value="STRESS-INDUCED-PHOSPHOPROTEIN 1"/>
    <property type="match status" value="1"/>
</dbReference>
<evidence type="ECO:0000256" key="4">
    <source>
        <dbReference type="ARBA" id="ARBA00022803"/>
    </source>
</evidence>
<evidence type="ECO:0000313" key="7">
    <source>
        <dbReference type="EMBL" id="GEM12703.1"/>
    </source>
</evidence>
<dbReference type="InterPro" id="IPR019734">
    <property type="entry name" value="TPR_rpt"/>
</dbReference>
<dbReference type="GO" id="GO:0005737">
    <property type="term" value="C:cytoplasm"/>
    <property type="evidence" value="ECO:0007669"/>
    <property type="project" value="UniProtKB-SubCell"/>
</dbReference>
<keyword evidence="3" id="KW-0677">Repeat</keyword>
<dbReference type="SUPFAM" id="SSF48452">
    <property type="entry name" value="TPR-like"/>
    <property type="match status" value="2"/>
</dbReference>
<dbReference type="Pfam" id="PF17830">
    <property type="entry name" value="STI1-HOP_DP"/>
    <property type="match status" value="1"/>
</dbReference>
<sequence length="365" mass="40919">MSSDESKAQADALKAQGNEHYKACRFDQAREAYEKAWETHRDITYLNNLAAVYFEQGDYDKAIETCEKAVDEGRDMRADFKLIAKALGRIGTSYMRKDDPTSAITYLQKSLLEHRTPDILSKLKEAERTKAERDRLAYIDPAKADAAREEGNTTFKAGDFVTSVTHYTESIKRNPEDPRGYTNRAAAYTKLMALPEALKDAEKAIEVDPKFGECAVVTVLEVQVARGDSQANLLNPGLPPAVKGYIRKSNVLYAMKEFDKAYAAIEEAMEKDTSSAHTKEISQQFTKVTQALSSSRAGETDEQTYARAMRDPEVQQIMSDPVFQSILQQAQQDPKSLQQHMMQNEGVRKKVEVLVRAGIIKTGPR</sequence>
<feature type="repeat" description="TPR" evidence="5">
    <location>
        <begin position="178"/>
        <end position="211"/>
    </location>
</feature>
<dbReference type="Pfam" id="PF13424">
    <property type="entry name" value="TPR_12"/>
    <property type="match status" value="1"/>
</dbReference>
<evidence type="ECO:0000256" key="1">
    <source>
        <dbReference type="ARBA" id="ARBA00004496"/>
    </source>
</evidence>
<dbReference type="OrthoDB" id="2423701at2759"/>
<name>A0A511KQS7_RHOTO</name>
<dbReference type="Proteomes" id="UP000321518">
    <property type="component" value="Unassembled WGS sequence"/>
</dbReference>
<feature type="repeat" description="TPR" evidence="5">
    <location>
        <begin position="43"/>
        <end position="76"/>
    </location>
</feature>
<dbReference type="GO" id="GO:0051879">
    <property type="term" value="F:Hsp90 protein binding"/>
    <property type="evidence" value="ECO:0007669"/>
    <property type="project" value="TreeGrafter"/>
</dbReference>
<dbReference type="PROSITE" id="PS50005">
    <property type="entry name" value="TPR"/>
    <property type="match status" value="3"/>
</dbReference>
<dbReference type="InterPro" id="IPR006636">
    <property type="entry name" value="STI1_HS-bd"/>
</dbReference>
<dbReference type="SMART" id="SM00028">
    <property type="entry name" value="TPR"/>
    <property type="match status" value="6"/>
</dbReference>
<dbReference type="SMART" id="SM00727">
    <property type="entry name" value="STI1"/>
    <property type="match status" value="1"/>
</dbReference>
<accession>A0A511KQS7</accession>
<gene>
    <name evidence="7" type="ORF">Rt10032_c24g6720</name>
</gene>
<reference evidence="7 8" key="1">
    <citation type="submission" date="2019-07" db="EMBL/GenBank/DDBJ databases">
        <title>Rhodotorula toruloides NBRC10032 genome sequencing.</title>
        <authorList>
            <person name="Shida Y."/>
            <person name="Takaku H."/>
            <person name="Ogasawara W."/>
            <person name="Mori K."/>
        </authorList>
    </citation>
    <scope>NUCLEOTIDE SEQUENCE [LARGE SCALE GENOMIC DNA]</scope>
    <source>
        <strain evidence="7 8">NBRC10032</strain>
    </source>
</reference>
<evidence type="ECO:0000256" key="5">
    <source>
        <dbReference type="PROSITE-ProRule" id="PRU00339"/>
    </source>
</evidence>
<keyword evidence="2" id="KW-0963">Cytoplasm</keyword>
<comment type="subcellular location">
    <subcellularLocation>
        <location evidence="1">Cytoplasm</location>
    </subcellularLocation>
</comment>
<dbReference type="EMBL" id="BJWK01000024">
    <property type="protein sequence ID" value="GEM12703.1"/>
    <property type="molecule type" value="Genomic_DNA"/>
</dbReference>
<dbReference type="InterPro" id="IPR041243">
    <property type="entry name" value="STI1/HOP_DP"/>
</dbReference>
<proteinExistence type="predicted"/>
<evidence type="ECO:0000256" key="3">
    <source>
        <dbReference type="ARBA" id="ARBA00022737"/>
    </source>
</evidence>
<evidence type="ECO:0000313" key="8">
    <source>
        <dbReference type="Proteomes" id="UP000321518"/>
    </source>
</evidence>
<evidence type="ECO:0000256" key="2">
    <source>
        <dbReference type="ARBA" id="ARBA00022490"/>
    </source>
</evidence>
<comment type="caution">
    <text evidence="7">The sequence shown here is derived from an EMBL/GenBank/DDBJ whole genome shotgun (WGS) entry which is preliminary data.</text>
</comment>
<dbReference type="Gene3D" id="1.10.260.100">
    <property type="match status" value="1"/>
</dbReference>
<dbReference type="InterPro" id="IPR011990">
    <property type="entry name" value="TPR-like_helical_dom_sf"/>
</dbReference>
<keyword evidence="4 5" id="KW-0802">TPR repeat</keyword>
<feature type="domain" description="STI1" evidence="6">
    <location>
        <begin position="311"/>
        <end position="351"/>
    </location>
</feature>
<feature type="repeat" description="TPR" evidence="5">
    <location>
        <begin position="144"/>
        <end position="177"/>
    </location>
</feature>
<dbReference type="PANTHER" id="PTHR22904">
    <property type="entry name" value="TPR REPEAT CONTAINING PROTEIN"/>
    <property type="match status" value="1"/>
</dbReference>
<dbReference type="Gene3D" id="1.25.40.10">
    <property type="entry name" value="Tetratricopeptide repeat domain"/>
    <property type="match status" value="2"/>
</dbReference>
<dbReference type="FunFam" id="1.10.260.100:FF:000002">
    <property type="entry name" value="Stress-induced-phosphoprotein 1 (Hsp70/Hsp90-organizing)"/>
    <property type="match status" value="1"/>
</dbReference>
<dbReference type="Pfam" id="PF00515">
    <property type="entry name" value="TPR_1"/>
    <property type="match status" value="1"/>
</dbReference>
<dbReference type="AlphaFoldDB" id="A0A511KQS7"/>
<evidence type="ECO:0000259" key="6">
    <source>
        <dbReference type="SMART" id="SM00727"/>
    </source>
</evidence>